<dbReference type="RefSeq" id="WP_246351858.1">
    <property type="nucleotide sequence ID" value="NZ_JACIJP010000002.1"/>
</dbReference>
<keyword evidence="5" id="KW-1185">Reference proteome</keyword>
<evidence type="ECO:0000313" key="4">
    <source>
        <dbReference type="EMBL" id="MBB6123675.1"/>
    </source>
</evidence>
<dbReference type="Proteomes" id="UP000552700">
    <property type="component" value="Unassembled WGS sequence"/>
</dbReference>
<dbReference type="PANTHER" id="PTHR42760:SF133">
    <property type="entry name" value="3-OXOACYL-[ACYL-CARRIER-PROTEIN] REDUCTASE"/>
    <property type="match status" value="1"/>
</dbReference>
<gene>
    <name evidence="4" type="ORF">FHS92_001404</name>
</gene>
<keyword evidence="2" id="KW-0560">Oxidoreductase</keyword>
<dbReference type="InterPro" id="IPR002347">
    <property type="entry name" value="SDR_fam"/>
</dbReference>
<dbReference type="EMBL" id="JACIJP010000002">
    <property type="protein sequence ID" value="MBB6123675.1"/>
    <property type="molecule type" value="Genomic_DNA"/>
</dbReference>
<dbReference type="AlphaFoldDB" id="A0A841J533"/>
<organism evidence="4 5">
    <name type="scientific">Sphingobium subterraneum</name>
    <dbReference type="NCBI Taxonomy" id="627688"/>
    <lineage>
        <taxon>Bacteria</taxon>
        <taxon>Pseudomonadati</taxon>
        <taxon>Pseudomonadota</taxon>
        <taxon>Alphaproteobacteria</taxon>
        <taxon>Sphingomonadales</taxon>
        <taxon>Sphingomonadaceae</taxon>
        <taxon>Sphingobium</taxon>
    </lineage>
</organism>
<evidence type="ECO:0000256" key="2">
    <source>
        <dbReference type="ARBA" id="ARBA00023002"/>
    </source>
</evidence>
<dbReference type="GO" id="GO:0016616">
    <property type="term" value="F:oxidoreductase activity, acting on the CH-OH group of donors, NAD or NADP as acceptor"/>
    <property type="evidence" value="ECO:0007669"/>
    <property type="project" value="TreeGrafter"/>
</dbReference>
<dbReference type="SUPFAM" id="SSF51735">
    <property type="entry name" value="NAD(P)-binding Rossmann-fold domains"/>
    <property type="match status" value="1"/>
</dbReference>
<protein>
    <submittedName>
        <fullName evidence="4">NAD(P)-dependent dehydrogenase (Short-subunit alcohol dehydrogenase family)</fullName>
    </submittedName>
</protein>
<comment type="caution">
    <text evidence="4">The sequence shown here is derived from an EMBL/GenBank/DDBJ whole genome shotgun (WGS) entry which is preliminary data.</text>
</comment>
<dbReference type="InterPro" id="IPR036291">
    <property type="entry name" value="NAD(P)-bd_dom_sf"/>
</dbReference>
<sequence>MTSSLPRDVSAQTVLVTAGASGIGWAIARRFLTVGARVALCDVDANALDRACEEQPLLLAGVVDVSDETQVDAFVTAVKSELGPVDTLVNNAGIAGGCAPIATLGMEDWRRSFNVNVHGCFSFLRAVTPDMEQRGGGAVINISTGSVFTLPVNRLDYIASKWAVEGLTRGAAKELGPAGIRVNAIRPGLVDGPRMQAILQAQADSKGVPLAHIEAGFLDFISMRAKVQPHEIADLAVFLASPAARHITGQLIGVDGNIEWEQ</sequence>
<comment type="catalytic activity">
    <reaction evidence="3">
        <text>2,5-dichlorocyclohexa-2,5-dien-1,4-diol + NAD(+) = 2,5-dichlorohydroquinone + NADH + H(+)</text>
        <dbReference type="Rhea" id="RHEA:15741"/>
        <dbReference type="ChEBI" id="CHEBI:15378"/>
        <dbReference type="ChEBI" id="CHEBI:27545"/>
        <dbReference type="ChEBI" id="CHEBI:28975"/>
        <dbReference type="ChEBI" id="CHEBI:57540"/>
        <dbReference type="ChEBI" id="CHEBI:57945"/>
    </reaction>
</comment>
<dbReference type="FunFam" id="3.40.50.720:FF:000084">
    <property type="entry name" value="Short-chain dehydrogenase reductase"/>
    <property type="match status" value="1"/>
</dbReference>
<evidence type="ECO:0000313" key="5">
    <source>
        <dbReference type="Proteomes" id="UP000552700"/>
    </source>
</evidence>
<dbReference type="PRINTS" id="PR00081">
    <property type="entry name" value="GDHRDH"/>
</dbReference>
<dbReference type="PANTHER" id="PTHR42760">
    <property type="entry name" value="SHORT-CHAIN DEHYDROGENASES/REDUCTASES FAMILY MEMBER"/>
    <property type="match status" value="1"/>
</dbReference>
<reference evidence="4 5" key="1">
    <citation type="submission" date="2020-08" db="EMBL/GenBank/DDBJ databases">
        <title>Genomic Encyclopedia of Type Strains, Phase IV (KMG-IV): sequencing the most valuable type-strain genomes for metagenomic binning, comparative biology and taxonomic classification.</title>
        <authorList>
            <person name="Goeker M."/>
        </authorList>
    </citation>
    <scope>NUCLEOTIDE SEQUENCE [LARGE SCALE GENOMIC DNA]</scope>
    <source>
        <strain evidence="4 5">DSM 102255</strain>
    </source>
</reference>
<proteinExistence type="inferred from homology"/>
<dbReference type="PRINTS" id="PR00080">
    <property type="entry name" value="SDRFAMILY"/>
</dbReference>
<dbReference type="CDD" id="cd05233">
    <property type="entry name" value="SDR_c"/>
    <property type="match status" value="1"/>
</dbReference>
<dbReference type="Gene3D" id="3.40.50.720">
    <property type="entry name" value="NAD(P)-binding Rossmann-like Domain"/>
    <property type="match status" value="1"/>
</dbReference>
<accession>A0A841J533</accession>
<evidence type="ECO:0000256" key="3">
    <source>
        <dbReference type="ARBA" id="ARBA00051383"/>
    </source>
</evidence>
<dbReference type="Pfam" id="PF13561">
    <property type="entry name" value="adh_short_C2"/>
    <property type="match status" value="1"/>
</dbReference>
<comment type="similarity">
    <text evidence="1">Belongs to the short-chain dehydrogenases/reductases (SDR) family.</text>
</comment>
<name>A0A841J533_9SPHN</name>
<evidence type="ECO:0000256" key="1">
    <source>
        <dbReference type="ARBA" id="ARBA00006484"/>
    </source>
</evidence>